<proteinExistence type="predicted"/>
<dbReference type="AlphaFoldDB" id="A0A212K2H9"/>
<accession>A0A212K2H9</accession>
<evidence type="ECO:0000256" key="1">
    <source>
        <dbReference type="SAM" id="SignalP"/>
    </source>
</evidence>
<gene>
    <name evidence="2" type="ORF">KL86DYS2_12871</name>
</gene>
<protein>
    <submittedName>
        <fullName evidence="2">Uncharacterized protein</fullName>
    </submittedName>
</protein>
<dbReference type="EMBL" id="FLUL01000001">
    <property type="protein sequence ID" value="SBW05883.1"/>
    <property type="molecule type" value="Genomic_DNA"/>
</dbReference>
<keyword evidence="1" id="KW-0732">Signal</keyword>
<dbReference type="RefSeq" id="WP_296950997.1">
    <property type="nucleotide sequence ID" value="NZ_LT599021.1"/>
</dbReference>
<evidence type="ECO:0000313" key="2">
    <source>
        <dbReference type="EMBL" id="SBW05883.1"/>
    </source>
</evidence>
<reference evidence="2" key="1">
    <citation type="submission" date="2016-04" db="EMBL/GenBank/DDBJ databases">
        <authorList>
            <person name="Evans L.H."/>
            <person name="Alamgir A."/>
            <person name="Owens N."/>
            <person name="Weber N.D."/>
            <person name="Virtaneva K."/>
            <person name="Barbian K."/>
            <person name="Babar A."/>
            <person name="Rosenke K."/>
        </authorList>
    </citation>
    <scope>NUCLEOTIDE SEQUENCE</scope>
    <source>
        <strain evidence="2">86-2</strain>
    </source>
</reference>
<feature type="signal peptide" evidence="1">
    <location>
        <begin position="1"/>
        <end position="23"/>
    </location>
</feature>
<feature type="chain" id="PRO_5012013147" evidence="1">
    <location>
        <begin position="24"/>
        <end position="239"/>
    </location>
</feature>
<name>A0A212K2H9_9BACT</name>
<sequence length="239" mass="26970">MKRIYTVLLVSFVLSMCAQNVNAQFVVAQDTVRGRIDFCPRLGDLHNAVEIPNDSVFYMLPIDQSTDPWRQVYRYMPDRSVSGGYIHGRKLMRVDDYDIVEVERLSAHGSISFKNADVRVVVSVAPISSKDTSVKKGADGTYMVNGKKAYGVSKWSSPQLHYKSITVSIKGRNIPVPQRIFEHLLEPDIEDMVVYYNPRKQIVYMQVNNGGTSASYTALLTVSIRGALSPYVFYPSMNR</sequence>
<organism evidence="2">
    <name type="scientific">uncultured Dysgonomonas sp</name>
    <dbReference type="NCBI Taxonomy" id="206096"/>
    <lineage>
        <taxon>Bacteria</taxon>
        <taxon>Pseudomonadati</taxon>
        <taxon>Bacteroidota</taxon>
        <taxon>Bacteroidia</taxon>
        <taxon>Bacteroidales</taxon>
        <taxon>Dysgonomonadaceae</taxon>
        <taxon>Dysgonomonas</taxon>
        <taxon>environmental samples</taxon>
    </lineage>
</organism>